<comment type="caution">
    <text evidence="2">The sequence shown here is derived from an EMBL/GenBank/DDBJ whole genome shotgun (WGS) entry which is preliminary data.</text>
</comment>
<evidence type="ECO:0000256" key="1">
    <source>
        <dbReference type="SAM" id="SignalP"/>
    </source>
</evidence>
<proteinExistence type="predicted"/>
<feature type="signal peptide" evidence="1">
    <location>
        <begin position="1"/>
        <end position="17"/>
    </location>
</feature>
<evidence type="ECO:0000313" key="3">
    <source>
        <dbReference type="Proteomes" id="UP001305647"/>
    </source>
</evidence>
<reference evidence="2" key="1">
    <citation type="journal article" date="2023" name="Mol. Phylogenet. Evol.">
        <title>Genome-scale phylogeny and comparative genomics of the fungal order Sordariales.</title>
        <authorList>
            <person name="Hensen N."/>
            <person name="Bonometti L."/>
            <person name="Westerberg I."/>
            <person name="Brannstrom I.O."/>
            <person name="Guillou S."/>
            <person name="Cros-Aarteil S."/>
            <person name="Calhoun S."/>
            <person name="Haridas S."/>
            <person name="Kuo A."/>
            <person name="Mondo S."/>
            <person name="Pangilinan J."/>
            <person name="Riley R."/>
            <person name="LaButti K."/>
            <person name="Andreopoulos B."/>
            <person name="Lipzen A."/>
            <person name="Chen C."/>
            <person name="Yan M."/>
            <person name="Daum C."/>
            <person name="Ng V."/>
            <person name="Clum A."/>
            <person name="Steindorff A."/>
            <person name="Ohm R.A."/>
            <person name="Martin F."/>
            <person name="Silar P."/>
            <person name="Natvig D.O."/>
            <person name="Lalanne C."/>
            <person name="Gautier V."/>
            <person name="Ament-Velasquez S.L."/>
            <person name="Kruys A."/>
            <person name="Hutchinson M.I."/>
            <person name="Powell A.J."/>
            <person name="Barry K."/>
            <person name="Miller A.N."/>
            <person name="Grigoriev I.V."/>
            <person name="Debuchy R."/>
            <person name="Gladieux P."/>
            <person name="Hiltunen Thoren M."/>
            <person name="Johannesson H."/>
        </authorList>
    </citation>
    <scope>NUCLEOTIDE SEQUENCE</scope>
    <source>
        <strain evidence="2">CBS 757.83</strain>
    </source>
</reference>
<gene>
    <name evidence="2" type="ORF">N658DRAFT_500703</name>
</gene>
<organism evidence="2 3">
    <name type="scientific">Parathielavia hyrcaniae</name>
    <dbReference type="NCBI Taxonomy" id="113614"/>
    <lineage>
        <taxon>Eukaryota</taxon>
        <taxon>Fungi</taxon>
        <taxon>Dikarya</taxon>
        <taxon>Ascomycota</taxon>
        <taxon>Pezizomycotina</taxon>
        <taxon>Sordariomycetes</taxon>
        <taxon>Sordariomycetidae</taxon>
        <taxon>Sordariales</taxon>
        <taxon>Chaetomiaceae</taxon>
        <taxon>Parathielavia</taxon>
    </lineage>
</organism>
<keyword evidence="1" id="KW-0732">Signal</keyword>
<dbReference type="Proteomes" id="UP001305647">
    <property type="component" value="Unassembled WGS sequence"/>
</dbReference>
<dbReference type="AlphaFoldDB" id="A0AAN6PSN8"/>
<keyword evidence="3" id="KW-1185">Reference proteome</keyword>
<evidence type="ECO:0000313" key="2">
    <source>
        <dbReference type="EMBL" id="KAK4097230.1"/>
    </source>
</evidence>
<protein>
    <submittedName>
        <fullName evidence="2">Uncharacterized protein</fullName>
    </submittedName>
</protein>
<reference evidence="2" key="2">
    <citation type="submission" date="2023-05" db="EMBL/GenBank/DDBJ databases">
        <authorList>
            <consortium name="Lawrence Berkeley National Laboratory"/>
            <person name="Steindorff A."/>
            <person name="Hensen N."/>
            <person name="Bonometti L."/>
            <person name="Westerberg I."/>
            <person name="Brannstrom I.O."/>
            <person name="Guillou S."/>
            <person name="Cros-Aarteil S."/>
            <person name="Calhoun S."/>
            <person name="Haridas S."/>
            <person name="Kuo A."/>
            <person name="Mondo S."/>
            <person name="Pangilinan J."/>
            <person name="Riley R."/>
            <person name="Labutti K."/>
            <person name="Andreopoulos B."/>
            <person name="Lipzen A."/>
            <person name="Chen C."/>
            <person name="Yanf M."/>
            <person name="Daum C."/>
            <person name="Ng V."/>
            <person name="Clum A."/>
            <person name="Ohm R."/>
            <person name="Martin F."/>
            <person name="Silar P."/>
            <person name="Natvig D."/>
            <person name="Lalanne C."/>
            <person name="Gautier V."/>
            <person name="Ament-Velasquez S.L."/>
            <person name="Kruys A."/>
            <person name="Hutchinson M.I."/>
            <person name="Powell A.J."/>
            <person name="Barry K."/>
            <person name="Miller A.N."/>
            <person name="Grigoriev I.V."/>
            <person name="Debuchy R."/>
            <person name="Gladieux P."/>
            <person name="Thoren M.H."/>
            <person name="Johannesson H."/>
        </authorList>
    </citation>
    <scope>NUCLEOTIDE SEQUENCE</scope>
    <source>
        <strain evidence="2">CBS 757.83</strain>
    </source>
</reference>
<accession>A0AAN6PSN8</accession>
<sequence length="138" mass="15024">MQALLIAAALFGPQAAALPAAPDAQVEHIRATPTTRVTSLALIEALRRSALTNYIPPGNSWSFATSQGRCKAGVRNESNCRSFIVPRQDLGVNAGHTYDYCPQLWERSGWGTFVRNSELVYWLEPAEAAPPTYSPFCG</sequence>
<feature type="chain" id="PRO_5043055386" evidence="1">
    <location>
        <begin position="18"/>
        <end position="138"/>
    </location>
</feature>
<name>A0AAN6PSN8_9PEZI</name>
<dbReference type="EMBL" id="MU863681">
    <property type="protein sequence ID" value="KAK4097230.1"/>
    <property type="molecule type" value="Genomic_DNA"/>
</dbReference>